<reference evidence="6" key="1">
    <citation type="journal article" date="2019" name="Int. J. Syst. Evol. Microbiol.">
        <title>The Global Catalogue of Microorganisms (GCM) 10K type strain sequencing project: providing services to taxonomists for standard genome sequencing and annotation.</title>
        <authorList>
            <consortium name="The Broad Institute Genomics Platform"/>
            <consortium name="The Broad Institute Genome Sequencing Center for Infectious Disease"/>
            <person name="Wu L."/>
            <person name="Ma J."/>
        </authorList>
    </citation>
    <scope>NUCLEOTIDE SEQUENCE [LARGE SCALE GENOMIC DNA]</scope>
    <source>
        <strain evidence="6">JCM 31890</strain>
    </source>
</reference>
<keyword evidence="4" id="KW-0732">Signal</keyword>
<evidence type="ECO:0000313" key="5">
    <source>
        <dbReference type="EMBL" id="GAA4424920.1"/>
    </source>
</evidence>
<proteinExistence type="predicted"/>
<keyword evidence="2" id="KW-0288">FMN</keyword>
<dbReference type="CDD" id="cd04730">
    <property type="entry name" value="NPD_like"/>
    <property type="match status" value="1"/>
</dbReference>
<feature type="signal peptide" evidence="4">
    <location>
        <begin position="1"/>
        <end position="37"/>
    </location>
</feature>
<dbReference type="SUPFAM" id="SSF51412">
    <property type="entry name" value="Inosine monophosphate dehydrogenase (IMPDH)"/>
    <property type="match status" value="1"/>
</dbReference>
<feature type="chain" id="PRO_5046418743" evidence="4">
    <location>
        <begin position="38"/>
        <end position="347"/>
    </location>
</feature>
<keyword evidence="3" id="KW-0560">Oxidoreductase</keyword>
<keyword evidence="1" id="KW-0285">Flavoprotein</keyword>
<name>A0ABP8L9I7_9BURK</name>
<dbReference type="InterPro" id="IPR004136">
    <property type="entry name" value="NMO"/>
</dbReference>
<dbReference type="PANTHER" id="PTHR32332">
    <property type="entry name" value="2-NITROPROPANE DIOXYGENASE"/>
    <property type="match status" value="1"/>
</dbReference>
<organism evidence="5 6">
    <name type="scientific">Acidovorax lacteus</name>
    <dbReference type="NCBI Taxonomy" id="1924988"/>
    <lineage>
        <taxon>Bacteria</taxon>
        <taxon>Pseudomonadati</taxon>
        <taxon>Pseudomonadota</taxon>
        <taxon>Betaproteobacteria</taxon>
        <taxon>Burkholderiales</taxon>
        <taxon>Comamonadaceae</taxon>
        <taxon>Acidovorax</taxon>
    </lineage>
</organism>
<evidence type="ECO:0000313" key="6">
    <source>
        <dbReference type="Proteomes" id="UP001501788"/>
    </source>
</evidence>
<accession>A0ABP8L9I7</accession>
<evidence type="ECO:0000256" key="4">
    <source>
        <dbReference type="SAM" id="SignalP"/>
    </source>
</evidence>
<protein>
    <submittedName>
        <fullName evidence="5">Nitronate monooxygenase</fullName>
    </submittedName>
</protein>
<dbReference type="Pfam" id="PF03060">
    <property type="entry name" value="NMO"/>
    <property type="match status" value="1"/>
</dbReference>
<keyword evidence="5" id="KW-0503">Monooxygenase</keyword>
<evidence type="ECO:0000256" key="1">
    <source>
        <dbReference type="ARBA" id="ARBA00022630"/>
    </source>
</evidence>
<comment type="caution">
    <text evidence="5">The sequence shown here is derived from an EMBL/GenBank/DDBJ whole genome shotgun (WGS) entry which is preliminary data.</text>
</comment>
<dbReference type="GO" id="GO:0004497">
    <property type="term" value="F:monooxygenase activity"/>
    <property type="evidence" value="ECO:0007669"/>
    <property type="project" value="UniProtKB-KW"/>
</dbReference>
<sequence>MDPVPMTQINTRFTRHFGLSTPVALAPMALASGGALAAACARAGALGLVGGGYGDVAWTQREYKAACQSALTTDRIGCGFITWKMDEDARALDWVLGLPSDQRPKALMLSFGDPRPYARRIADAGVALICQIQRLEQAAAAIEAGASVLVAQGAEAGGHGMNALNGRSTLTFVPELADWLADHAPETLLLAAGGIADGRTLAAALMLGADGVLVGTRLWASQESLAPVGAQDLAMTTDGDGTARSPVFDILRRKHWPAPYDFRALRNPLHRTWEDRIDALRADPEAARADYDEGVRQGDFTRAHATAGEAVGLIHDRPSAGVLIARMTQEAVALLGNAHGTFGLDGP</sequence>
<dbReference type="Proteomes" id="UP001501788">
    <property type="component" value="Unassembled WGS sequence"/>
</dbReference>
<gene>
    <name evidence="5" type="ORF">GCM10023090_19070</name>
</gene>
<keyword evidence="6" id="KW-1185">Reference proteome</keyword>
<evidence type="ECO:0000256" key="2">
    <source>
        <dbReference type="ARBA" id="ARBA00022643"/>
    </source>
</evidence>
<dbReference type="InterPro" id="IPR013785">
    <property type="entry name" value="Aldolase_TIM"/>
</dbReference>
<dbReference type="EMBL" id="BAABEX010000013">
    <property type="protein sequence ID" value="GAA4424920.1"/>
    <property type="molecule type" value="Genomic_DNA"/>
</dbReference>
<dbReference type="PANTHER" id="PTHR32332:SF31">
    <property type="entry name" value="2-NITROPROPANE DIOXYGENASE FAMILY, PUTATIVE (AFU_ORTHOLOGUE AFUA_2G09850)-RELATED"/>
    <property type="match status" value="1"/>
</dbReference>
<dbReference type="Gene3D" id="3.20.20.70">
    <property type="entry name" value="Aldolase class I"/>
    <property type="match status" value="1"/>
</dbReference>
<evidence type="ECO:0000256" key="3">
    <source>
        <dbReference type="ARBA" id="ARBA00023002"/>
    </source>
</evidence>